<proteinExistence type="predicted"/>
<evidence type="ECO:0000313" key="1">
    <source>
        <dbReference type="EMBL" id="KUK75790.1"/>
    </source>
</evidence>
<gene>
    <name evidence="1" type="ORF">XD92_1521</name>
</gene>
<organism evidence="1 2">
    <name type="scientific">Proteiniphilum acetatigenes</name>
    <dbReference type="NCBI Taxonomy" id="294710"/>
    <lineage>
        <taxon>Bacteria</taxon>
        <taxon>Pseudomonadati</taxon>
        <taxon>Bacteroidota</taxon>
        <taxon>Bacteroidia</taxon>
        <taxon>Bacteroidales</taxon>
        <taxon>Dysgonomonadaceae</taxon>
        <taxon>Proteiniphilum</taxon>
    </lineage>
</organism>
<name>A0A124FWS2_9BACT</name>
<reference evidence="2" key="1">
    <citation type="journal article" date="2015" name="MBio">
        <title>Genome-Resolved Metagenomic Analysis Reveals Roles for Candidate Phyla and Other Microbial Community Members in Biogeochemical Transformations in Oil Reservoirs.</title>
        <authorList>
            <person name="Hu P."/>
            <person name="Tom L."/>
            <person name="Singh A."/>
            <person name="Thomas B.C."/>
            <person name="Baker B.J."/>
            <person name="Piceno Y.M."/>
            <person name="Andersen G.L."/>
            <person name="Banfield J.F."/>
        </authorList>
    </citation>
    <scope>NUCLEOTIDE SEQUENCE [LARGE SCALE GENOMIC DNA]</scope>
</reference>
<dbReference type="EMBL" id="LGGN01000368">
    <property type="protein sequence ID" value="KUK75790.1"/>
    <property type="molecule type" value="Genomic_DNA"/>
</dbReference>
<feature type="non-terminal residue" evidence="1">
    <location>
        <position position="25"/>
    </location>
</feature>
<protein>
    <submittedName>
        <fullName evidence="1">Uncharacterized protein</fullName>
    </submittedName>
</protein>
<dbReference type="Proteomes" id="UP000053860">
    <property type="component" value="Unassembled WGS sequence"/>
</dbReference>
<comment type="caution">
    <text evidence="1">The sequence shown here is derived from an EMBL/GenBank/DDBJ whole genome shotgun (WGS) entry which is preliminary data.</text>
</comment>
<evidence type="ECO:0000313" key="2">
    <source>
        <dbReference type="Proteomes" id="UP000053860"/>
    </source>
</evidence>
<accession>A0A124FWS2</accession>
<dbReference type="AlphaFoldDB" id="A0A124FWS2"/>
<sequence>MNNRSLCKYKTKISFLLYSSDLCVP</sequence>